<evidence type="ECO:0000313" key="2">
    <source>
        <dbReference type="EMBL" id="KAJ3562353.1"/>
    </source>
</evidence>
<feature type="compositionally biased region" description="Polar residues" evidence="1">
    <location>
        <begin position="102"/>
        <end position="112"/>
    </location>
</feature>
<name>A0AAD5VKR2_9AGAR</name>
<feature type="compositionally biased region" description="Polar residues" evidence="1">
    <location>
        <begin position="76"/>
        <end position="86"/>
    </location>
</feature>
<feature type="compositionally biased region" description="Low complexity" evidence="1">
    <location>
        <begin position="115"/>
        <end position="133"/>
    </location>
</feature>
<sequence>MRSQNRSYSIQNLATTLALSAQASGSDTDEDQSGTPSPSGSDGPGYNNNGELTVDPPENEDIGQQMDTFDVDLLSPTHSGESSRAPNPSDHALHIPSPILPLNNTIPSSVPPGNSGASQQPATSSTAAETAMTNVNLSAEDFDDDAKPETQIHISWEDKPPVPAE</sequence>
<dbReference type="Proteomes" id="UP001213000">
    <property type="component" value="Unassembled WGS sequence"/>
</dbReference>
<comment type="caution">
    <text evidence="2">The sequence shown here is derived from an EMBL/GenBank/DDBJ whole genome shotgun (WGS) entry which is preliminary data.</text>
</comment>
<feature type="compositionally biased region" description="Low complexity" evidence="1">
    <location>
        <begin position="33"/>
        <end position="50"/>
    </location>
</feature>
<feature type="region of interest" description="Disordered" evidence="1">
    <location>
        <begin position="19"/>
        <end position="165"/>
    </location>
</feature>
<dbReference type="AlphaFoldDB" id="A0AAD5VKR2"/>
<organism evidence="2 3">
    <name type="scientific">Leucocoprinus birnbaumii</name>
    <dbReference type="NCBI Taxonomy" id="56174"/>
    <lineage>
        <taxon>Eukaryota</taxon>
        <taxon>Fungi</taxon>
        <taxon>Dikarya</taxon>
        <taxon>Basidiomycota</taxon>
        <taxon>Agaricomycotina</taxon>
        <taxon>Agaricomycetes</taxon>
        <taxon>Agaricomycetidae</taxon>
        <taxon>Agaricales</taxon>
        <taxon>Agaricineae</taxon>
        <taxon>Agaricaceae</taxon>
        <taxon>Leucocoprinus</taxon>
    </lineage>
</organism>
<reference evidence="2" key="1">
    <citation type="submission" date="2022-07" db="EMBL/GenBank/DDBJ databases">
        <title>Genome Sequence of Leucocoprinus birnbaumii.</title>
        <authorList>
            <person name="Buettner E."/>
        </authorList>
    </citation>
    <scope>NUCLEOTIDE SEQUENCE</scope>
    <source>
        <strain evidence="2">VT141</strain>
    </source>
</reference>
<evidence type="ECO:0000256" key="1">
    <source>
        <dbReference type="SAM" id="MobiDB-lite"/>
    </source>
</evidence>
<dbReference type="EMBL" id="JANIEX010000880">
    <property type="protein sequence ID" value="KAJ3562353.1"/>
    <property type="molecule type" value="Genomic_DNA"/>
</dbReference>
<feature type="compositionally biased region" description="Basic and acidic residues" evidence="1">
    <location>
        <begin position="145"/>
        <end position="165"/>
    </location>
</feature>
<protein>
    <submittedName>
        <fullName evidence="2">Uncharacterized protein</fullName>
    </submittedName>
</protein>
<keyword evidence="3" id="KW-1185">Reference proteome</keyword>
<evidence type="ECO:0000313" key="3">
    <source>
        <dbReference type="Proteomes" id="UP001213000"/>
    </source>
</evidence>
<accession>A0AAD5VKR2</accession>
<proteinExistence type="predicted"/>
<gene>
    <name evidence="2" type="ORF">NP233_g9630</name>
</gene>